<dbReference type="Proteomes" id="UP000234681">
    <property type="component" value="Chromosome 9"/>
</dbReference>
<name>A6JQI6_RAT</name>
<sequence>MGLEKASGKGPKDRPLNSGKW</sequence>
<evidence type="ECO:0000313" key="2">
    <source>
        <dbReference type="EMBL" id="EDL92101.1"/>
    </source>
</evidence>
<gene>
    <name evidence="2" type="ORF">rCG_55406</name>
</gene>
<reference evidence="2 3" key="1">
    <citation type="submission" date="2005-09" db="EMBL/GenBank/DDBJ databases">
        <authorList>
            <person name="Mural R.J."/>
            <person name="Li P.W."/>
            <person name="Adams M.D."/>
            <person name="Amanatides P.G."/>
            <person name="Baden-Tillson H."/>
            <person name="Barnstead M."/>
            <person name="Chin S.H."/>
            <person name="Dew I."/>
            <person name="Evans C.A."/>
            <person name="Ferriera S."/>
            <person name="Flanigan M."/>
            <person name="Fosler C."/>
            <person name="Glodek A."/>
            <person name="Gu Z."/>
            <person name="Holt R.A."/>
            <person name="Jennings D."/>
            <person name="Kraft C.L."/>
            <person name="Lu F."/>
            <person name="Nguyen T."/>
            <person name="Nusskern D.R."/>
            <person name="Pfannkoch C.M."/>
            <person name="Sitter C."/>
            <person name="Sutton G.G."/>
            <person name="Venter J.C."/>
            <person name="Wang Z."/>
            <person name="Woodage T."/>
            <person name="Zheng X.H."/>
            <person name="Zhong F."/>
        </authorList>
    </citation>
    <scope>NUCLEOTIDE SEQUENCE [LARGE SCALE GENOMIC DNA]</scope>
    <source>
        <strain>BN</strain>
        <strain evidence="3">Sprague-Dawley</strain>
    </source>
</reference>
<protein>
    <submittedName>
        <fullName evidence="2">RCG55406</fullName>
    </submittedName>
</protein>
<proteinExistence type="predicted"/>
<organism evidence="2 3">
    <name type="scientific">Rattus norvegicus</name>
    <name type="common">Rat</name>
    <dbReference type="NCBI Taxonomy" id="10116"/>
    <lineage>
        <taxon>Eukaryota</taxon>
        <taxon>Metazoa</taxon>
        <taxon>Chordata</taxon>
        <taxon>Craniata</taxon>
        <taxon>Vertebrata</taxon>
        <taxon>Euteleostomi</taxon>
        <taxon>Mammalia</taxon>
        <taxon>Eutheria</taxon>
        <taxon>Euarchontoglires</taxon>
        <taxon>Glires</taxon>
        <taxon>Rodentia</taxon>
        <taxon>Myomorpha</taxon>
        <taxon>Muroidea</taxon>
        <taxon>Muridae</taxon>
        <taxon>Murinae</taxon>
        <taxon>Rattus</taxon>
    </lineage>
</organism>
<dbReference type="EMBL" id="CH473997">
    <property type="protein sequence ID" value="EDL92101.1"/>
    <property type="molecule type" value="Genomic_DNA"/>
</dbReference>
<evidence type="ECO:0000256" key="1">
    <source>
        <dbReference type="SAM" id="MobiDB-lite"/>
    </source>
</evidence>
<dbReference type="AlphaFoldDB" id="A6JQI6"/>
<accession>A6JQI6</accession>
<evidence type="ECO:0000313" key="3">
    <source>
        <dbReference type="Proteomes" id="UP000234681"/>
    </source>
</evidence>
<feature type="compositionally biased region" description="Basic and acidic residues" evidence="1">
    <location>
        <begin position="1"/>
        <end position="15"/>
    </location>
</feature>
<feature type="region of interest" description="Disordered" evidence="1">
    <location>
        <begin position="1"/>
        <end position="21"/>
    </location>
</feature>